<organism evidence="2 3">
    <name type="scientific">Diplocloster agilis</name>
    <dbReference type="NCBI Taxonomy" id="2850323"/>
    <lineage>
        <taxon>Bacteria</taxon>
        <taxon>Bacillati</taxon>
        <taxon>Bacillota</taxon>
        <taxon>Clostridia</taxon>
        <taxon>Lachnospirales</taxon>
        <taxon>Lachnospiraceae</taxon>
        <taxon>Diplocloster</taxon>
    </lineage>
</organism>
<dbReference type="AlphaFoldDB" id="A0A949JWQ0"/>
<comment type="caution">
    <text evidence="2">The sequence shown here is derived from an EMBL/GenBank/DDBJ whole genome shotgun (WGS) entry which is preliminary data.</text>
</comment>
<gene>
    <name evidence="2" type="ORF">KTH89_08460</name>
</gene>
<dbReference type="SUPFAM" id="SSF53335">
    <property type="entry name" value="S-adenosyl-L-methionine-dependent methyltransferases"/>
    <property type="match status" value="1"/>
</dbReference>
<dbReference type="CDD" id="cd02440">
    <property type="entry name" value="AdoMet_MTases"/>
    <property type="match status" value="1"/>
</dbReference>
<dbReference type="PANTHER" id="PTHR43861">
    <property type="entry name" value="TRANS-ACONITATE 2-METHYLTRANSFERASE-RELATED"/>
    <property type="match status" value="1"/>
</dbReference>
<protein>
    <submittedName>
        <fullName evidence="2">Methyltransferase domain-containing protein</fullName>
    </submittedName>
</protein>
<name>A0A949JWQ0_9FIRM</name>
<proteinExistence type="predicted"/>
<sequence length="487" mass="57216">MKYDFDLDLVHTTSLSLIYENIAPNSTVLEFGPANGRLTKYLKEELKCDVYLVEIEEEAGAEALKFGKELIVGDIEEFKWVQKYRNIKFDYMIFADVLEHLRNPEKVLLLSKGLLKQEGSMFISVPNLAHNSVVIDLINNKFQYSDIGLLDNTHIHFFTVHHLNEMLARAGLFPANKYATYCEVGKNEIINNYDSVIGIDESFWKNREFGDIYQFIYEVKKDQEFIKKSCNFLKRTINHYHLQCLWDDGSGFREEYSERYFYSNIIDQHNISFIIPENTTNIRIDPIKYPCILKVIDCSLIDDYNSTSSLELVGHNADLNIDQNYVFLNGFPSLVYKHTKNSKKEKLNIKLEIKTIDKSVITNCMILTKEFLESYQTKYNFVKENLDKQWDISQQLSKAKEALDNKNKELDTKVNDLNNVIRLKDSKLFELQENFNKEISNRDNQIKNLNLKLQEKTSELKSELEEKEKELETLRQNIFEKIRKRLN</sequence>
<dbReference type="Gene3D" id="3.40.50.150">
    <property type="entry name" value="Vaccinia Virus protein VP39"/>
    <property type="match status" value="1"/>
</dbReference>
<keyword evidence="3" id="KW-1185">Reference proteome</keyword>
<reference evidence="2" key="1">
    <citation type="submission" date="2021-06" db="EMBL/GenBank/DDBJ databases">
        <title>Description of novel taxa of the family Lachnospiraceae.</title>
        <authorList>
            <person name="Chaplin A.V."/>
            <person name="Sokolova S.R."/>
            <person name="Pikina A.P."/>
            <person name="Korzhanova M."/>
            <person name="Belova V."/>
            <person name="Korostin D."/>
            <person name="Efimov B.A."/>
        </authorList>
    </citation>
    <scope>NUCLEOTIDE SEQUENCE</scope>
    <source>
        <strain evidence="2">ASD5720</strain>
    </source>
</reference>
<dbReference type="InterPro" id="IPR029063">
    <property type="entry name" value="SAM-dependent_MTases_sf"/>
</dbReference>
<evidence type="ECO:0000256" key="1">
    <source>
        <dbReference type="SAM" id="Coils"/>
    </source>
</evidence>
<keyword evidence="2" id="KW-0808">Transferase</keyword>
<dbReference type="RefSeq" id="WP_158346164.1">
    <property type="nucleotide sequence ID" value="NZ_JAHQCW010000011.1"/>
</dbReference>
<dbReference type="GO" id="GO:0008168">
    <property type="term" value="F:methyltransferase activity"/>
    <property type="evidence" value="ECO:0007669"/>
    <property type="project" value="UniProtKB-KW"/>
</dbReference>
<feature type="coiled-coil region" evidence="1">
    <location>
        <begin position="393"/>
        <end position="484"/>
    </location>
</feature>
<evidence type="ECO:0000313" key="2">
    <source>
        <dbReference type="EMBL" id="MBU9736568.1"/>
    </source>
</evidence>
<evidence type="ECO:0000313" key="3">
    <source>
        <dbReference type="Proteomes" id="UP000712157"/>
    </source>
</evidence>
<keyword evidence="1" id="KW-0175">Coiled coil</keyword>
<dbReference type="GO" id="GO:0032259">
    <property type="term" value="P:methylation"/>
    <property type="evidence" value="ECO:0007669"/>
    <property type="project" value="UniProtKB-KW"/>
</dbReference>
<dbReference type="EMBL" id="JAHQCW010000011">
    <property type="protein sequence ID" value="MBU9736568.1"/>
    <property type="molecule type" value="Genomic_DNA"/>
</dbReference>
<dbReference type="Pfam" id="PF13489">
    <property type="entry name" value="Methyltransf_23"/>
    <property type="match status" value="1"/>
</dbReference>
<keyword evidence="2" id="KW-0489">Methyltransferase</keyword>
<accession>A0A949JWQ0</accession>
<dbReference type="Proteomes" id="UP000712157">
    <property type="component" value="Unassembled WGS sequence"/>
</dbReference>